<dbReference type="OrthoDB" id="435930at2759"/>
<dbReference type="Proteomes" id="UP000007800">
    <property type="component" value="Unassembled WGS sequence"/>
</dbReference>
<keyword evidence="3" id="KW-1185">Reference proteome</keyword>
<organism evidence="3">
    <name type="scientific">Perkinsus marinus (strain ATCC 50983 / TXsc)</name>
    <dbReference type="NCBI Taxonomy" id="423536"/>
    <lineage>
        <taxon>Eukaryota</taxon>
        <taxon>Sar</taxon>
        <taxon>Alveolata</taxon>
        <taxon>Perkinsozoa</taxon>
        <taxon>Perkinsea</taxon>
        <taxon>Perkinsida</taxon>
        <taxon>Perkinsidae</taxon>
        <taxon>Perkinsus</taxon>
    </lineage>
</organism>
<keyword evidence="1" id="KW-0732">Signal</keyword>
<dbReference type="InParanoid" id="C5M0T9"/>
<evidence type="ECO:0000313" key="3">
    <source>
        <dbReference type="Proteomes" id="UP000007800"/>
    </source>
</evidence>
<evidence type="ECO:0000256" key="1">
    <source>
        <dbReference type="SAM" id="SignalP"/>
    </source>
</evidence>
<proteinExistence type="predicted"/>
<dbReference type="RefSeq" id="XP_002764730.1">
    <property type="nucleotide sequence ID" value="XM_002764684.1"/>
</dbReference>
<gene>
    <name evidence="2" type="ORF">Pmar_PMAR029170</name>
</gene>
<feature type="chain" id="PRO_5002952619" description="Saposin B-type domain-containing protein" evidence="1">
    <location>
        <begin position="20"/>
        <end position="268"/>
    </location>
</feature>
<dbReference type="GeneID" id="9055003"/>
<reference evidence="2 3" key="1">
    <citation type="submission" date="2008-07" db="EMBL/GenBank/DDBJ databases">
        <authorList>
            <person name="El-Sayed N."/>
            <person name="Caler E."/>
            <person name="Inman J."/>
            <person name="Amedeo P."/>
            <person name="Hass B."/>
            <person name="Wortman J."/>
        </authorList>
    </citation>
    <scope>NUCLEOTIDE SEQUENCE [LARGE SCALE GENOMIC DNA]</scope>
    <source>
        <strain evidence="3">ATCC 50983 / TXsc</strain>
    </source>
</reference>
<accession>C5M0T9</accession>
<dbReference type="OMA" id="QITNICK"/>
<sequence length="268" mass="29442">MTRLLNIFATIAGVLSIQADPFADDLVASFMALLGTPDVHNFIDQVLIDAPPPVIADNRELGEVPVGRDLSFDPHPKPRPTLPPVPFCSNCKTIHSTAINAYFIQQITNICKGKGNADSLSTVEFCGFLQKGLSTISQVLNGYIFVRSRALQLATATCIGTKQCPTKDAFNPFFNPIVPGRLVDFTRFGFCPRWPFHTVEACFGEITEKMLQFAFGNVLNACDSLKDEDLFEFCGYVATDKSFGLGLVYGYVGVFEQATGYCVRDQCH</sequence>
<feature type="signal peptide" evidence="1">
    <location>
        <begin position="1"/>
        <end position="19"/>
    </location>
</feature>
<name>C5M0T9_PERM5</name>
<protein>
    <recommendedName>
        <fullName evidence="4">Saposin B-type domain-containing protein</fullName>
    </recommendedName>
</protein>
<dbReference type="EMBL" id="GG687161">
    <property type="protein sequence ID" value="EEQ97447.1"/>
    <property type="molecule type" value="Genomic_DNA"/>
</dbReference>
<evidence type="ECO:0008006" key="4">
    <source>
        <dbReference type="Google" id="ProtNLM"/>
    </source>
</evidence>
<dbReference type="AlphaFoldDB" id="C5M0T9"/>
<evidence type="ECO:0000313" key="2">
    <source>
        <dbReference type="EMBL" id="EEQ97447.1"/>
    </source>
</evidence>